<feature type="transmembrane region" description="Helical" evidence="1">
    <location>
        <begin position="236"/>
        <end position="256"/>
    </location>
</feature>
<dbReference type="GO" id="GO:0008237">
    <property type="term" value="F:metallopeptidase activity"/>
    <property type="evidence" value="ECO:0007669"/>
    <property type="project" value="UniProtKB-KW"/>
</dbReference>
<feature type="transmembrane region" description="Helical" evidence="1">
    <location>
        <begin position="71"/>
        <end position="98"/>
    </location>
</feature>
<evidence type="ECO:0000313" key="4">
    <source>
        <dbReference type="Proteomes" id="UP000284095"/>
    </source>
</evidence>
<name>A0A414T2K8_9FIRM</name>
<proteinExistence type="predicted"/>
<dbReference type="RefSeq" id="WP_118224244.1">
    <property type="nucleotide sequence ID" value="NZ_QRIC01000002.1"/>
</dbReference>
<dbReference type="EMBL" id="QRIC01000002">
    <property type="protein sequence ID" value="RHG28455.1"/>
    <property type="molecule type" value="Genomic_DNA"/>
</dbReference>
<feature type="transmembrane region" description="Helical" evidence="1">
    <location>
        <begin position="110"/>
        <end position="128"/>
    </location>
</feature>
<dbReference type="GO" id="GO:0080120">
    <property type="term" value="P:CAAX-box protein maturation"/>
    <property type="evidence" value="ECO:0007669"/>
    <property type="project" value="UniProtKB-ARBA"/>
</dbReference>
<gene>
    <name evidence="3" type="ORF">DW265_02165</name>
</gene>
<evidence type="ECO:0000313" key="3">
    <source>
        <dbReference type="EMBL" id="RHG28455.1"/>
    </source>
</evidence>
<evidence type="ECO:0000256" key="1">
    <source>
        <dbReference type="SAM" id="Phobius"/>
    </source>
</evidence>
<dbReference type="GO" id="GO:0004175">
    <property type="term" value="F:endopeptidase activity"/>
    <property type="evidence" value="ECO:0007669"/>
    <property type="project" value="UniProtKB-ARBA"/>
</dbReference>
<dbReference type="Pfam" id="PF02517">
    <property type="entry name" value="Rce1-like"/>
    <property type="match status" value="1"/>
</dbReference>
<feature type="domain" description="CAAX prenyl protease 2/Lysostaphin resistance protein A-like" evidence="2">
    <location>
        <begin position="108"/>
        <end position="200"/>
    </location>
</feature>
<feature type="transmembrane region" description="Helical" evidence="1">
    <location>
        <begin position="12"/>
        <end position="36"/>
    </location>
</feature>
<keyword evidence="1" id="KW-0472">Membrane</keyword>
<feature type="transmembrane region" description="Helical" evidence="1">
    <location>
        <begin position="140"/>
        <end position="158"/>
    </location>
</feature>
<dbReference type="GO" id="GO:0006508">
    <property type="term" value="P:proteolysis"/>
    <property type="evidence" value="ECO:0007669"/>
    <property type="project" value="UniProtKB-KW"/>
</dbReference>
<keyword evidence="3" id="KW-0482">Metalloprotease</keyword>
<keyword evidence="3" id="KW-0378">Hydrolase</keyword>
<organism evidence="3 4">
    <name type="scientific">Dorea longicatena</name>
    <dbReference type="NCBI Taxonomy" id="88431"/>
    <lineage>
        <taxon>Bacteria</taxon>
        <taxon>Bacillati</taxon>
        <taxon>Bacillota</taxon>
        <taxon>Clostridia</taxon>
        <taxon>Lachnospirales</taxon>
        <taxon>Lachnospiraceae</taxon>
        <taxon>Dorea</taxon>
    </lineage>
</organism>
<protein>
    <submittedName>
        <fullName evidence="3">CPBP family intramembrane metalloprotease</fullName>
    </submittedName>
</protein>
<dbReference type="AlphaFoldDB" id="A0A414T2K8"/>
<sequence length="273" mass="30073">MKKLVSVSIKTIIFFVGWAICVSVIPIPNTASAVIWRFWAELIPLVSIIALTLIFWLIDKRKTRLHLTGKLVNNIILGCVTGAVWLGVSVGILAIIGVVHIDGRNQISMLWLWMISAFLNTVMQEMLVRGYLYQMLKSNCNIGIAVIVSTGLFTFAHGGAFEAGILPVLNVITMSLFVTAVLEYTDSLIAPIVIHFLWNGLGAIILGGVSLAEDYPHLFNMVISGNSILSGGSCKIEGSIIVLLMNLIFMVGFIMANKKKVKYINPNLLWRRE</sequence>
<feature type="transmembrane region" description="Helical" evidence="1">
    <location>
        <begin position="42"/>
        <end position="59"/>
    </location>
</feature>
<keyword evidence="4" id="KW-1185">Reference proteome</keyword>
<reference evidence="3 4" key="1">
    <citation type="submission" date="2018-08" db="EMBL/GenBank/DDBJ databases">
        <title>A genome reference for cultivated species of the human gut microbiota.</title>
        <authorList>
            <person name="Zou Y."/>
            <person name="Xue W."/>
            <person name="Luo G."/>
        </authorList>
    </citation>
    <scope>NUCLEOTIDE SEQUENCE [LARGE SCALE GENOMIC DNA]</scope>
    <source>
        <strain evidence="3 4">AM22-22</strain>
    </source>
</reference>
<dbReference type="InterPro" id="IPR003675">
    <property type="entry name" value="Rce1/LyrA-like_dom"/>
</dbReference>
<keyword evidence="3" id="KW-0645">Protease</keyword>
<dbReference type="PANTHER" id="PTHR39430">
    <property type="entry name" value="MEMBRANE-ASSOCIATED PROTEASE-RELATED"/>
    <property type="match status" value="1"/>
</dbReference>
<feature type="transmembrane region" description="Helical" evidence="1">
    <location>
        <begin position="164"/>
        <end position="182"/>
    </location>
</feature>
<keyword evidence="1" id="KW-1133">Transmembrane helix</keyword>
<keyword evidence="1" id="KW-0812">Transmembrane</keyword>
<accession>A0A414T2K8</accession>
<comment type="caution">
    <text evidence="3">The sequence shown here is derived from an EMBL/GenBank/DDBJ whole genome shotgun (WGS) entry which is preliminary data.</text>
</comment>
<dbReference type="PANTHER" id="PTHR39430:SF1">
    <property type="entry name" value="PROTEASE"/>
    <property type="match status" value="1"/>
</dbReference>
<feature type="transmembrane region" description="Helical" evidence="1">
    <location>
        <begin position="189"/>
        <end position="212"/>
    </location>
</feature>
<evidence type="ECO:0000259" key="2">
    <source>
        <dbReference type="Pfam" id="PF02517"/>
    </source>
</evidence>
<dbReference type="Proteomes" id="UP000284095">
    <property type="component" value="Unassembled WGS sequence"/>
</dbReference>